<evidence type="ECO:0000313" key="3">
    <source>
        <dbReference type="EMBL" id="MBI3539741.1"/>
    </source>
</evidence>
<keyword evidence="2" id="KW-0812">Transmembrane</keyword>
<dbReference type="AlphaFoldDB" id="A0A9D6L6L6"/>
<comment type="caution">
    <text evidence="3">The sequence shown here is derived from an EMBL/GenBank/DDBJ whole genome shotgun (WGS) entry which is preliminary data.</text>
</comment>
<accession>A0A9D6L6L6</accession>
<keyword evidence="2" id="KW-0472">Membrane</keyword>
<feature type="region of interest" description="Disordered" evidence="1">
    <location>
        <begin position="95"/>
        <end position="118"/>
    </location>
</feature>
<feature type="transmembrane region" description="Helical" evidence="2">
    <location>
        <begin position="47"/>
        <end position="68"/>
    </location>
</feature>
<evidence type="ECO:0000256" key="1">
    <source>
        <dbReference type="SAM" id="MobiDB-lite"/>
    </source>
</evidence>
<name>A0A9D6L6L6_UNCEI</name>
<sequence length="118" mass="12191">MTIDHDDDPRLTRLLTAVRADAEPALWTRVRARAEARRPVGGPLAWIMRPAALAASFAILLGTAALALTLGDTRSASGGDEYATLGEALVAERAADVTPATSVPAPARSAAGDSGTRE</sequence>
<proteinExistence type="predicted"/>
<evidence type="ECO:0008006" key="5">
    <source>
        <dbReference type="Google" id="ProtNLM"/>
    </source>
</evidence>
<dbReference type="EMBL" id="JACQAY010000177">
    <property type="protein sequence ID" value="MBI3539741.1"/>
    <property type="molecule type" value="Genomic_DNA"/>
</dbReference>
<evidence type="ECO:0000256" key="2">
    <source>
        <dbReference type="SAM" id="Phobius"/>
    </source>
</evidence>
<keyword evidence="2" id="KW-1133">Transmembrane helix</keyword>
<protein>
    <recommendedName>
        <fullName evidence="5">DUF3619 family protein</fullName>
    </recommendedName>
</protein>
<dbReference type="Proteomes" id="UP000807850">
    <property type="component" value="Unassembled WGS sequence"/>
</dbReference>
<evidence type="ECO:0000313" key="4">
    <source>
        <dbReference type="Proteomes" id="UP000807850"/>
    </source>
</evidence>
<gene>
    <name evidence="3" type="ORF">HY076_05665</name>
</gene>
<reference evidence="3" key="1">
    <citation type="submission" date="2020-07" db="EMBL/GenBank/DDBJ databases">
        <title>Huge and variable diversity of episymbiotic CPR bacteria and DPANN archaea in groundwater ecosystems.</title>
        <authorList>
            <person name="He C.Y."/>
            <person name="Keren R."/>
            <person name="Whittaker M."/>
            <person name="Farag I.F."/>
            <person name="Doudna J."/>
            <person name="Cate J.H.D."/>
            <person name="Banfield J.F."/>
        </authorList>
    </citation>
    <scope>NUCLEOTIDE SEQUENCE</scope>
    <source>
        <strain evidence="3">NC_groundwater_928_Pr1_S-0.2um_72_17</strain>
    </source>
</reference>
<organism evidence="3 4">
    <name type="scientific">Eiseniibacteriota bacterium</name>
    <dbReference type="NCBI Taxonomy" id="2212470"/>
    <lineage>
        <taxon>Bacteria</taxon>
        <taxon>Candidatus Eiseniibacteriota</taxon>
    </lineage>
</organism>